<accession>A0A6J7JUZ2</accession>
<organism evidence="1">
    <name type="scientific">freshwater metagenome</name>
    <dbReference type="NCBI Taxonomy" id="449393"/>
    <lineage>
        <taxon>unclassified sequences</taxon>
        <taxon>metagenomes</taxon>
        <taxon>ecological metagenomes</taxon>
    </lineage>
</organism>
<protein>
    <submittedName>
        <fullName evidence="1">Unannotated protein</fullName>
    </submittedName>
</protein>
<proteinExistence type="predicted"/>
<evidence type="ECO:0000313" key="1">
    <source>
        <dbReference type="EMBL" id="CAB4946449.1"/>
    </source>
</evidence>
<gene>
    <name evidence="1" type="ORF">UFOPK3837_00151</name>
</gene>
<reference evidence="1" key="1">
    <citation type="submission" date="2020-05" db="EMBL/GenBank/DDBJ databases">
        <authorList>
            <person name="Chiriac C."/>
            <person name="Salcher M."/>
            <person name="Ghai R."/>
            <person name="Kavagutti S V."/>
        </authorList>
    </citation>
    <scope>NUCLEOTIDE SEQUENCE</scope>
</reference>
<dbReference type="AlphaFoldDB" id="A0A6J7JUZ2"/>
<sequence>MVSWSEVEGIIATFRTCVPVAGDRREWCVNKKAIAWDRPLSQRDLKALGDQAPRGEVMAVHLPDVMIRDAWVQTVPGPCFVSPHFANYPAVLVDLEKADLQLVTELLNESYEYLLTR</sequence>
<dbReference type="EMBL" id="CAFBNO010000002">
    <property type="protein sequence ID" value="CAB4946449.1"/>
    <property type="molecule type" value="Genomic_DNA"/>
</dbReference>
<name>A0A6J7JUZ2_9ZZZZ</name>